<gene>
    <name evidence="3" type="ORF">O181_008208</name>
</gene>
<dbReference type="AlphaFoldDB" id="A0A9Q3BNY6"/>
<protein>
    <recommendedName>
        <fullName evidence="2">Integrase catalytic domain-containing protein</fullName>
    </recommendedName>
</protein>
<dbReference type="SUPFAM" id="SSF53098">
    <property type="entry name" value="Ribonuclease H-like"/>
    <property type="match status" value="1"/>
</dbReference>
<comment type="caution">
    <text evidence="3">The sequence shown here is derived from an EMBL/GenBank/DDBJ whole genome shotgun (WGS) entry which is preliminary data.</text>
</comment>
<dbReference type="EMBL" id="AVOT02001879">
    <property type="protein sequence ID" value="MBW0468493.1"/>
    <property type="molecule type" value="Genomic_DNA"/>
</dbReference>
<organism evidence="3 4">
    <name type="scientific">Austropuccinia psidii MF-1</name>
    <dbReference type="NCBI Taxonomy" id="1389203"/>
    <lineage>
        <taxon>Eukaryota</taxon>
        <taxon>Fungi</taxon>
        <taxon>Dikarya</taxon>
        <taxon>Basidiomycota</taxon>
        <taxon>Pucciniomycotina</taxon>
        <taxon>Pucciniomycetes</taxon>
        <taxon>Pucciniales</taxon>
        <taxon>Sphaerophragmiaceae</taxon>
        <taxon>Austropuccinia</taxon>
    </lineage>
</organism>
<evidence type="ECO:0000313" key="3">
    <source>
        <dbReference type="EMBL" id="MBW0468493.1"/>
    </source>
</evidence>
<feature type="domain" description="Integrase catalytic" evidence="2">
    <location>
        <begin position="1"/>
        <end position="158"/>
    </location>
</feature>
<dbReference type="GO" id="GO:0005634">
    <property type="term" value="C:nucleus"/>
    <property type="evidence" value="ECO:0007669"/>
    <property type="project" value="UniProtKB-ARBA"/>
</dbReference>
<reference evidence="3" key="1">
    <citation type="submission" date="2021-03" db="EMBL/GenBank/DDBJ databases">
        <title>Draft genome sequence of rust myrtle Austropuccinia psidii MF-1, a brazilian biotype.</title>
        <authorList>
            <person name="Quecine M.C."/>
            <person name="Pachon D.M.R."/>
            <person name="Bonatelli M.L."/>
            <person name="Correr F.H."/>
            <person name="Franceschini L.M."/>
            <person name="Leite T.F."/>
            <person name="Margarido G.R.A."/>
            <person name="Almeida C.A."/>
            <person name="Ferrarezi J.A."/>
            <person name="Labate C.A."/>
        </authorList>
    </citation>
    <scope>NUCLEOTIDE SEQUENCE</scope>
    <source>
        <strain evidence="3">MF-1</strain>
    </source>
</reference>
<proteinExistence type="predicted"/>
<dbReference type="PANTHER" id="PTHR37984">
    <property type="entry name" value="PROTEIN CBG26694"/>
    <property type="match status" value="1"/>
</dbReference>
<dbReference type="Gene3D" id="3.30.420.10">
    <property type="entry name" value="Ribonuclease H-like superfamily/Ribonuclease H"/>
    <property type="match status" value="1"/>
</dbReference>
<evidence type="ECO:0000259" key="2">
    <source>
        <dbReference type="PROSITE" id="PS50994"/>
    </source>
</evidence>
<dbReference type="InterPro" id="IPR012337">
    <property type="entry name" value="RNaseH-like_sf"/>
</dbReference>
<dbReference type="InterPro" id="IPR050951">
    <property type="entry name" value="Retrovirus_Pol_polyprotein"/>
</dbReference>
<dbReference type="PROSITE" id="PS50994">
    <property type="entry name" value="INTEGRASE"/>
    <property type="match status" value="1"/>
</dbReference>
<accession>A0A9Q3BNY6</accession>
<keyword evidence="1" id="KW-0694">RNA-binding</keyword>
<sequence>MDWVTGLPPGADRSYNACLVILDRFSNTPIFQPCHMDDTARDPAFLRWNTVISWTGIFTNIISDRDPKFTSALWKNLHQLFGTNLSFSTAYHSQTDGLAERIIQTLEDIVRRLCAYGLEFKDCNGFTHYWCTILTVLALAYRKSIHSSTNPNTAILEK</sequence>
<name>A0A9Q3BNY6_9BASI</name>
<dbReference type="PANTHER" id="PTHR37984:SF5">
    <property type="entry name" value="PROTEIN NYNRIN-LIKE"/>
    <property type="match status" value="1"/>
</dbReference>
<dbReference type="GO" id="GO:0003723">
    <property type="term" value="F:RNA binding"/>
    <property type="evidence" value="ECO:0007669"/>
    <property type="project" value="UniProtKB-KW"/>
</dbReference>
<dbReference type="GO" id="GO:0015074">
    <property type="term" value="P:DNA integration"/>
    <property type="evidence" value="ECO:0007669"/>
    <property type="project" value="InterPro"/>
</dbReference>
<evidence type="ECO:0000313" key="4">
    <source>
        <dbReference type="Proteomes" id="UP000765509"/>
    </source>
</evidence>
<evidence type="ECO:0000256" key="1">
    <source>
        <dbReference type="ARBA" id="ARBA00022884"/>
    </source>
</evidence>
<dbReference type="Proteomes" id="UP000765509">
    <property type="component" value="Unassembled WGS sequence"/>
</dbReference>
<dbReference type="InterPro" id="IPR036397">
    <property type="entry name" value="RNaseH_sf"/>
</dbReference>
<keyword evidence="4" id="KW-1185">Reference proteome</keyword>
<dbReference type="InterPro" id="IPR001584">
    <property type="entry name" value="Integrase_cat-core"/>
</dbReference>